<gene>
    <name evidence="4" type="ORF">SAMN05443662_1234</name>
</gene>
<dbReference type="OrthoDB" id="9801773at2"/>
<dbReference type="AlphaFoldDB" id="A0A1N6G8B9"/>
<dbReference type="InterPro" id="IPR010099">
    <property type="entry name" value="SDR39U1"/>
</dbReference>
<evidence type="ECO:0000313" key="4">
    <source>
        <dbReference type="EMBL" id="SIO03758.1"/>
    </source>
</evidence>
<evidence type="ECO:0000256" key="1">
    <source>
        <dbReference type="ARBA" id="ARBA00009353"/>
    </source>
</evidence>
<dbReference type="InterPro" id="IPR013549">
    <property type="entry name" value="DUF1731"/>
</dbReference>
<dbReference type="EMBL" id="FSRE01000003">
    <property type="protein sequence ID" value="SIO03758.1"/>
    <property type="molecule type" value="Genomic_DNA"/>
</dbReference>
<dbReference type="PANTHER" id="PTHR11092:SF0">
    <property type="entry name" value="EPIMERASE FAMILY PROTEIN SDR39U1"/>
    <property type="match status" value="1"/>
</dbReference>
<accession>A0A1N6G8B9</accession>
<name>A0A1N6G8B9_9GAMM</name>
<dbReference type="InterPro" id="IPR001509">
    <property type="entry name" value="Epimerase_deHydtase"/>
</dbReference>
<evidence type="ECO:0000259" key="2">
    <source>
        <dbReference type="Pfam" id="PF01370"/>
    </source>
</evidence>
<comment type="similarity">
    <text evidence="1">Belongs to the NAD(P)-dependent epimerase/dehydratase family. SDR39U1 subfamily.</text>
</comment>
<dbReference type="RefSeq" id="WP_074201520.1">
    <property type="nucleotide sequence ID" value="NZ_FSRE01000003.1"/>
</dbReference>
<proteinExistence type="inferred from homology"/>
<organism evidence="4 5">
    <name type="scientific">Sulfurivirga caldicuralii</name>
    <dbReference type="NCBI Taxonomy" id="364032"/>
    <lineage>
        <taxon>Bacteria</taxon>
        <taxon>Pseudomonadati</taxon>
        <taxon>Pseudomonadota</taxon>
        <taxon>Gammaproteobacteria</taxon>
        <taxon>Thiotrichales</taxon>
        <taxon>Piscirickettsiaceae</taxon>
        <taxon>Sulfurivirga</taxon>
    </lineage>
</organism>
<evidence type="ECO:0000259" key="3">
    <source>
        <dbReference type="Pfam" id="PF08338"/>
    </source>
</evidence>
<dbReference type="InterPro" id="IPR036291">
    <property type="entry name" value="NAD(P)-bd_dom_sf"/>
</dbReference>
<dbReference type="STRING" id="364032.SAMN05443662_1234"/>
<dbReference type="Proteomes" id="UP000198461">
    <property type="component" value="Unassembled WGS sequence"/>
</dbReference>
<dbReference type="Pfam" id="PF08338">
    <property type="entry name" value="DUF1731"/>
    <property type="match status" value="1"/>
</dbReference>
<keyword evidence="5" id="KW-1185">Reference proteome</keyword>
<evidence type="ECO:0008006" key="6">
    <source>
        <dbReference type="Google" id="ProtNLM"/>
    </source>
</evidence>
<protein>
    <recommendedName>
        <fullName evidence="6">TIGR01777 family protein</fullName>
    </recommendedName>
</protein>
<feature type="domain" description="NAD-dependent epimerase/dehydratase" evidence="2">
    <location>
        <begin position="6"/>
        <end position="205"/>
    </location>
</feature>
<dbReference type="SUPFAM" id="SSF51735">
    <property type="entry name" value="NAD(P)-binding Rossmann-fold domains"/>
    <property type="match status" value="1"/>
</dbReference>
<dbReference type="PANTHER" id="PTHR11092">
    <property type="entry name" value="SUGAR NUCLEOTIDE EPIMERASE RELATED"/>
    <property type="match status" value="1"/>
</dbReference>
<reference evidence="4 5" key="1">
    <citation type="submission" date="2016-11" db="EMBL/GenBank/DDBJ databases">
        <authorList>
            <person name="Jaros S."/>
            <person name="Januszkiewicz K."/>
            <person name="Wedrychowicz H."/>
        </authorList>
    </citation>
    <scope>NUCLEOTIDE SEQUENCE [LARGE SCALE GENOMIC DNA]</scope>
    <source>
        <strain evidence="4 5">DSM 17737</strain>
    </source>
</reference>
<feature type="domain" description="DUF1731" evidence="3">
    <location>
        <begin position="239"/>
        <end position="284"/>
    </location>
</feature>
<dbReference type="Gene3D" id="3.40.50.720">
    <property type="entry name" value="NAD(P)-binding Rossmann-like Domain"/>
    <property type="match status" value="1"/>
</dbReference>
<dbReference type="NCBIfam" id="TIGR01777">
    <property type="entry name" value="yfcH"/>
    <property type="match status" value="1"/>
</dbReference>
<evidence type="ECO:0000313" key="5">
    <source>
        <dbReference type="Proteomes" id="UP000198461"/>
    </source>
</evidence>
<dbReference type="Pfam" id="PF01370">
    <property type="entry name" value="Epimerase"/>
    <property type="match status" value="1"/>
</dbReference>
<sequence length="287" mass="30276">MGGQRISILGGTGFVGRHLAAHLRSEGHAVAQHGRAAFADAAHLAQAVEGVDVLIMLAGANVGERWTSAHKQALYESRLKTNALLAEVLAQSATPPKRILSASAVGFYPEADCDAPCDEGCLQPGEHALGRLAAAWEAASEKLTPQPAIMRFGVVLGPDGGALSKMRLPFQLGLGGPVGSGRQCISWIHIDDLCRAISFLLERDEMVGPINLCSPEPVSNARFGRALANALKRPFWLPMPAVALKALYGEGAIVLLLSNAAVPRRLLEAGFRFRYADIDAAMAACVG</sequence>